<evidence type="ECO:0000256" key="8">
    <source>
        <dbReference type="ARBA" id="ARBA00023136"/>
    </source>
</evidence>
<dbReference type="SMART" id="SM00454">
    <property type="entry name" value="SAM"/>
    <property type="match status" value="1"/>
</dbReference>
<feature type="transmembrane region" description="Helical" evidence="9">
    <location>
        <begin position="309"/>
        <end position="326"/>
    </location>
</feature>
<evidence type="ECO:0000256" key="1">
    <source>
        <dbReference type="ARBA" id="ARBA00004141"/>
    </source>
</evidence>
<evidence type="ECO:0000256" key="9">
    <source>
        <dbReference type="SAM" id="Phobius"/>
    </source>
</evidence>
<dbReference type="CDD" id="cd09487">
    <property type="entry name" value="SAM_superfamily"/>
    <property type="match status" value="1"/>
</dbReference>
<evidence type="ECO:0000259" key="10">
    <source>
        <dbReference type="PROSITE" id="PS50105"/>
    </source>
</evidence>
<protein>
    <recommendedName>
        <fullName evidence="10">SAM domain-containing protein</fullName>
    </recommendedName>
</protein>
<dbReference type="GO" id="GO:0000139">
    <property type="term" value="C:Golgi membrane"/>
    <property type="evidence" value="ECO:0007669"/>
    <property type="project" value="TreeGrafter"/>
</dbReference>
<sequence length="453" mass="52209">MDLSFLSDGHKDCSPVSFALWLKECGFKAPLCDLFEQHAIDGESFGLLNENDLREMGIEQIGLRKRILFLIDQWRSYVKHQKPQSPGEIPSLVGPTNDLTVATHVRPFAPNSRIRTKSDRTYNSSLAYGERVSLFERPVAYRCLSSQSESYSVCENNPKLWKVAVSAFYAMFAFSITSFVMVLVHERLPDMSKYPPLPDILLDNLPYIPWAFEAAEVVAVALLAIWLAVLAFHRHRFILLRRYCSLLGTVFLLRSVTMFITSLSAPGRHLSTECRPFVFHSFSERLLRAAEIFFGLGMTLRGVRTCGDYIFSGHTAVITMLNFFITEYTPANFHPLHTFTWILNVFGVFFILAAHEHYSIDVFVAVYITSRLFLYYHWLANNQFLMRQDKQRARIWFPLFAFFESESRGSVPPEFSNPFDGLLQFLKCHLLPRHVSRILIPPRAPCYFHEKVN</sequence>
<dbReference type="Pfam" id="PF00536">
    <property type="entry name" value="SAM_1"/>
    <property type="match status" value="1"/>
</dbReference>
<reference evidence="11" key="1">
    <citation type="submission" date="2016-01" db="EMBL/GenBank/DDBJ databases">
        <title>Reference transcriptome for the parasite Schistocephalus solidus: insights into the molecular evolution of parasitism.</title>
        <authorList>
            <person name="Hebert F.O."/>
            <person name="Grambauer S."/>
            <person name="Barber I."/>
            <person name="Landry C.R."/>
            <person name="Aubin-Horth N."/>
        </authorList>
    </citation>
    <scope>NUCLEOTIDE SEQUENCE</scope>
</reference>
<evidence type="ECO:0000256" key="2">
    <source>
        <dbReference type="ARBA" id="ARBA00005441"/>
    </source>
</evidence>
<dbReference type="GO" id="GO:0047493">
    <property type="term" value="F:ceramide cholinephosphotransferase activity"/>
    <property type="evidence" value="ECO:0007669"/>
    <property type="project" value="TreeGrafter"/>
</dbReference>
<comment type="similarity">
    <text evidence="2">Belongs to the sphingomyelin synthase family.</text>
</comment>
<dbReference type="GO" id="GO:0005886">
    <property type="term" value="C:plasma membrane"/>
    <property type="evidence" value="ECO:0007669"/>
    <property type="project" value="TreeGrafter"/>
</dbReference>
<feature type="transmembrane region" description="Helical" evidence="9">
    <location>
        <begin position="167"/>
        <end position="188"/>
    </location>
</feature>
<keyword evidence="5" id="KW-0746">Sphingolipid metabolism</keyword>
<dbReference type="AlphaFoldDB" id="A0A0X3PU73"/>
<comment type="subcellular location">
    <subcellularLocation>
        <location evidence="1">Membrane</location>
        <topology evidence="1">Multi-pass membrane protein</topology>
    </subcellularLocation>
</comment>
<dbReference type="PANTHER" id="PTHR21290:SF25">
    <property type="entry name" value="SPHINGOMYELIN SYNTHASE-RELATED PROTEIN 1"/>
    <property type="match status" value="1"/>
</dbReference>
<keyword evidence="3" id="KW-0808">Transferase</keyword>
<keyword evidence="6 9" id="KW-1133">Transmembrane helix</keyword>
<feature type="transmembrane region" description="Helical" evidence="9">
    <location>
        <begin position="208"/>
        <end position="232"/>
    </location>
</feature>
<dbReference type="EMBL" id="GEEE01007921">
    <property type="protein sequence ID" value="JAP55304.1"/>
    <property type="molecule type" value="Transcribed_RNA"/>
</dbReference>
<evidence type="ECO:0000256" key="6">
    <source>
        <dbReference type="ARBA" id="ARBA00022989"/>
    </source>
</evidence>
<keyword evidence="8 9" id="KW-0472">Membrane</keyword>
<evidence type="ECO:0000256" key="7">
    <source>
        <dbReference type="ARBA" id="ARBA00023098"/>
    </source>
</evidence>
<accession>A0A0X3PU73</accession>
<dbReference type="InterPro" id="IPR013761">
    <property type="entry name" value="SAM/pointed_sf"/>
</dbReference>
<proteinExistence type="inferred from homology"/>
<name>A0A0X3PU73_SCHSO</name>
<dbReference type="GO" id="GO:0005789">
    <property type="term" value="C:endoplasmic reticulum membrane"/>
    <property type="evidence" value="ECO:0007669"/>
    <property type="project" value="TreeGrafter"/>
</dbReference>
<organism evidence="11">
    <name type="scientific">Schistocephalus solidus</name>
    <name type="common">Tapeworm</name>
    <dbReference type="NCBI Taxonomy" id="70667"/>
    <lineage>
        <taxon>Eukaryota</taxon>
        <taxon>Metazoa</taxon>
        <taxon>Spiralia</taxon>
        <taxon>Lophotrochozoa</taxon>
        <taxon>Platyhelminthes</taxon>
        <taxon>Cestoda</taxon>
        <taxon>Eucestoda</taxon>
        <taxon>Diphyllobothriidea</taxon>
        <taxon>Diphyllobothriidae</taxon>
        <taxon>Schistocephalus</taxon>
    </lineage>
</organism>
<dbReference type="GO" id="GO:0033188">
    <property type="term" value="F:sphingomyelin synthase activity"/>
    <property type="evidence" value="ECO:0007669"/>
    <property type="project" value="TreeGrafter"/>
</dbReference>
<keyword evidence="7" id="KW-0443">Lipid metabolism</keyword>
<feature type="transmembrane region" description="Helical" evidence="9">
    <location>
        <begin position="362"/>
        <end position="379"/>
    </location>
</feature>
<dbReference type="InterPro" id="IPR025749">
    <property type="entry name" value="Sphingomyelin_synth-like_dom"/>
</dbReference>
<gene>
    <name evidence="11" type="ORF">TR114585</name>
</gene>
<dbReference type="SUPFAM" id="SSF47769">
    <property type="entry name" value="SAM/Pointed domain"/>
    <property type="match status" value="1"/>
</dbReference>
<dbReference type="Gene3D" id="1.10.150.50">
    <property type="entry name" value="Transcription Factor, Ets-1"/>
    <property type="match status" value="1"/>
</dbReference>
<keyword evidence="4 9" id="KW-0812">Transmembrane</keyword>
<dbReference type="InterPro" id="IPR045221">
    <property type="entry name" value="Sphingomyelin_synth-like"/>
</dbReference>
<dbReference type="PANTHER" id="PTHR21290">
    <property type="entry name" value="SPHINGOMYELIN SYNTHETASE"/>
    <property type="match status" value="1"/>
</dbReference>
<evidence type="ECO:0000256" key="5">
    <source>
        <dbReference type="ARBA" id="ARBA00022919"/>
    </source>
</evidence>
<feature type="domain" description="SAM" evidence="10">
    <location>
        <begin position="21"/>
        <end position="77"/>
    </location>
</feature>
<evidence type="ECO:0000256" key="3">
    <source>
        <dbReference type="ARBA" id="ARBA00022679"/>
    </source>
</evidence>
<feature type="transmembrane region" description="Helical" evidence="9">
    <location>
        <begin position="244"/>
        <end position="265"/>
    </location>
</feature>
<evidence type="ECO:0000256" key="4">
    <source>
        <dbReference type="ARBA" id="ARBA00022692"/>
    </source>
</evidence>
<feature type="transmembrane region" description="Helical" evidence="9">
    <location>
        <begin position="338"/>
        <end position="355"/>
    </location>
</feature>
<dbReference type="InterPro" id="IPR001660">
    <property type="entry name" value="SAM"/>
</dbReference>
<dbReference type="Pfam" id="PF14360">
    <property type="entry name" value="PAP2_C"/>
    <property type="match status" value="1"/>
</dbReference>
<evidence type="ECO:0000313" key="11">
    <source>
        <dbReference type="EMBL" id="JAP55304.1"/>
    </source>
</evidence>
<dbReference type="GO" id="GO:0046513">
    <property type="term" value="P:ceramide biosynthetic process"/>
    <property type="evidence" value="ECO:0007669"/>
    <property type="project" value="TreeGrafter"/>
</dbReference>
<dbReference type="PROSITE" id="PS50105">
    <property type="entry name" value="SAM_DOMAIN"/>
    <property type="match status" value="1"/>
</dbReference>